<dbReference type="InterPro" id="IPR029032">
    <property type="entry name" value="AhpD-like"/>
</dbReference>
<protein>
    <submittedName>
        <fullName evidence="2">Carboxymuconolactone decarboxylase</fullName>
    </submittedName>
</protein>
<name>A0A1Q8TFS7_9GAMM</name>
<reference evidence="2 3" key="1">
    <citation type="submission" date="2016-12" db="EMBL/GenBank/DDBJ databases">
        <title>Draft genome sequences of strains Salinicola socius SMB35, Salinicola sp. MH3R3-1 and Chromohalobacter sp. SMB17 from the Verkhnekamsk potash mining region of Russia.</title>
        <authorList>
            <person name="Mavrodi D.V."/>
            <person name="Olsson B.E."/>
            <person name="Korsakova E.S."/>
            <person name="Pyankova A."/>
            <person name="Mavrodi O.V."/>
            <person name="Plotnikova E.G."/>
        </authorList>
    </citation>
    <scope>NUCLEOTIDE SEQUENCE [LARGE SCALE GENOMIC DNA]</scope>
    <source>
        <strain evidence="2 3">SMB17</strain>
    </source>
</reference>
<dbReference type="PANTHER" id="PTHR33930">
    <property type="entry name" value="ALKYL HYDROPEROXIDE REDUCTASE AHPD"/>
    <property type="match status" value="1"/>
</dbReference>
<dbReference type="SUPFAM" id="SSF69118">
    <property type="entry name" value="AhpD-like"/>
    <property type="match status" value="1"/>
</dbReference>
<evidence type="ECO:0000313" key="2">
    <source>
        <dbReference type="EMBL" id="OLO12524.1"/>
    </source>
</evidence>
<dbReference type="AlphaFoldDB" id="A0A1Q8TFS7"/>
<sequence length="106" mass="11091">MDEQQLPSEAGAVAKRHPQIWKAYAELGKACAEAGPLDATTTRLVKLALAIGAGSEGAVHSHARRGLEESVPPEALKQVALLSIPTLGFPQAVAALTWIEDITDPA</sequence>
<dbReference type="PANTHER" id="PTHR33930:SF2">
    <property type="entry name" value="BLR3452 PROTEIN"/>
    <property type="match status" value="1"/>
</dbReference>
<organism evidence="2 3">
    <name type="scientific">Chromohalobacter japonicus</name>
    <dbReference type="NCBI Taxonomy" id="223900"/>
    <lineage>
        <taxon>Bacteria</taxon>
        <taxon>Pseudomonadati</taxon>
        <taxon>Pseudomonadota</taxon>
        <taxon>Gammaproteobacteria</taxon>
        <taxon>Oceanospirillales</taxon>
        <taxon>Halomonadaceae</taxon>
        <taxon>Chromohalobacter</taxon>
    </lineage>
</organism>
<dbReference type="Pfam" id="PF02627">
    <property type="entry name" value="CMD"/>
    <property type="match status" value="1"/>
</dbReference>
<gene>
    <name evidence="2" type="ORF">BTW10_03390</name>
</gene>
<dbReference type="Proteomes" id="UP000186806">
    <property type="component" value="Unassembled WGS sequence"/>
</dbReference>
<dbReference type="GO" id="GO:0051920">
    <property type="term" value="F:peroxiredoxin activity"/>
    <property type="evidence" value="ECO:0007669"/>
    <property type="project" value="InterPro"/>
</dbReference>
<evidence type="ECO:0000259" key="1">
    <source>
        <dbReference type="Pfam" id="PF02627"/>
    </source>
</evidence>
<accession>A0A1Q8TFS7</accession>
<dbReference type="EMBL" id="MSDQ01000006">
    <property type="protein sequence ID" value="OLO12524.1"/>
    <property type="molecule type" value="Genomic_DNA"/>
</dbReference>
<dbReference type="RefSeq" id="WP_075368167.1">
    <property type="nucleotide sequence ID" value="NZ_MSDQ01000006.1"/>
</dbReference>
<feature type="domain" description="Carboxymuconolactone decarboxylase-like" evidence="1">
    <location>
        <begin position="18"/>
        <end position="101"/>
    </location>
</feature>
<dbReference type="InterPro" id="IPR003779">
    <property type="entry name" value="CMD-like"/>
</dbReference>
<comment type="caution">
    <text evidence="2">The sequence shown here is derived from an EMBL/GenBank/DDBJ whole genome shotgun (WGS) entry which is preliminary data.</text>
</comment>
<keyword evidence="3" id="KW-1185">Reference proteome</keyword>
<proteinExistence type="predicted"/>
<evidence type="ECO:0000313" key="3">
    <source>
        <dbReference type="Proteomes" id="UP000186806"/>
    </source>
</evidence>
<dbReference type="Gene3D" id="1.20.1290.10">
    <property type="entry name" value="AhpD-like"/>
    <property type="match status" value="1"/>
</dbReference>